<dbReference type="PROSITE" id="PS00435">
    <property type="entry name" value="PEROXIDASE_1"/>
    <property type="match status" value="1"/>
</dbReference>
<dbReference type="GO" id="GO:0003735">
    <property type="term" value="F:structural constituent of ribosome"/>
    <property type="evidence" value="ECO:0007669"/>
    <property type="project" value="InterPro"/>
</dbReference>
<evidence type="ECO:0000256" key="6">
    <source>
        <dbReference type="ARBA" id="ARBA00011133"/>
    </source>
</evidence>
<evidence type="ECO:0000256" key="7">
    <source>
        <dbReference type="ARBA" id="ARBA00022559"/>
    </source>
</evidence>
<dbReference type="PRINTS" id="PR00458">
    <property type="entry name" value="PEROXIDASE"/>
</dbReference>
<evidence type="ECO:0000256" key="5">
    <source>
        <dbReference type="ARBA" id="ARBA00008553"/>
    </source>
</evidence>
<dbReference type="Pfam" id="PF00141">
    <property type="entry name" value="peroxidase"/>
    <property type="match status" value="1"/>
</dbReference>
<dbReference type="GO" id="GO:0140825">
    <property type="term" value="F:lactoperoxidase activity"/>
    <property type="evidence" value="ECO:0007669"/>
    <property type="project" value="UniProtKB-EC"/>
</dbReference>
<evidence type="ECO:0000256" key="16">
    <source>
        <dbReference type="ARBA" id="ARBA00023283"/>
    </source>
</evidence>
<dbReference type="AlphaFoldDB" id="A0A9E7GN59"/>
<evidence type="ECO:0000256" key="14">
    <source>
        <dbReference type="ARBA" id="ARBA00023157"/>
    </source>
</evidence>
<dbReference type="Gene3D" id="1.10.420.10">
    <property type="entry name" value="Peroxidase, domain 2"/>
    <property type="match status" value="1"/>
</dbReference>
<dbReference type="Proteomes" id="UP001055439">
    <property type="component" value="Chromosome 7"/>
</dbReference>
<dbReference type="InterPro" id="IPR031310">
    <property type="entry name" value="Ribosomal_uL5_N"/>
</dbReference>
<feature type="domain" description="Plant heme peroxidase family profile" evidence="19">
    <location>
        <begin position="326"/>
        <end position="513"/>
    </location>
</feature>
<dbReference type="Pfam" id="PF00400">
    <property type="entry name" value="WD40"/>
    <property type="match status" value="3"/>
</dbReference>
<feature type="region of interest" description="Disordered" evidence="18">
    <location>
        <begin position="248"/>
        <end position="270"/>
    </location>
</feature>
<dbReference type="GO" id="GO:1990904">
    <property type="term" value="C:ribonucleoprotein complex"/>
    <property type="evidence" value="ECO:0007669"/>
    <property type="project" value="UniProtKB-KW"/>
</dbReference>
<comment type="cofactor">
    <cofactor evidence="3">
        <name>heme b</name>
        <dbReference type="ChEBI" id="CHEBI:60344"/>
    </cofactor>
</comment>
<dbReference type="FunFam" id="3.30.1440.10:FF:000002">
    <property type="entry name" value="60S ribosomal protein L11"/>
    <property type="match status" value="1"/>
</dbReference>
<dbReference type="InterPro" id="IPR022803">
    <property type="entry name" value="Ribosomal_uL5_dom_sf"/>
</dbReference>
<dbReference type="InterPro" id="IPR020929">
    <property type="entry name" value="Ribosomal_uL5_CS"/>
</dbReference>
<keyword evidence="16" id="KW-0873">Pyrrolidone carboxylic acid</keyword>
<dbReference type="SUPFAM" id="SSF50978">
    <property type="entry name" value="WD40 repeat-like"/>
    <property type="match status" value="1"/>
</dbReference>
<dbReference type="SMART" id="SM00320">
    <property type="entry name" value="WD40"/>
    <property type="match status" value="5"/>
</dbReference>
<keyword evidence="8" id="KW-0349">Heme</keyword>
<dbReference type="OrthoDB" id="2161379at2759"/>
<reference evidence="20" key="1">
    <citation type="submission" date="2022-05" db="EMBL/GenBank/DDBJ databases">
        <title>The Musa troglodytarum L. genome provides insights into the mechanism of non-climacteric behaviour and enrichment of carotenoids.</title>
        <authorList>
            <person name="Wang J."/>
        </authorList>
    </citation>
    <scope>NUCLEOTIDE SEQUENCE</scope>
    <source>
        <tissue evidence="20">Leaf</tissue>
    </source>
</reference>
<dbReference type="PROSITE" id="PS50082">
    <property type="entry name" value="WD_REPEATS_2"/>
    <property type="match status" value="1"/>
</dbReference>
<organism evidence="20 21">
    <name type="scientific">Musa troglodytarum</name>
    <name type="common">fe'i banana</name>
    <dbReference type="NCBI Taxonomy" id="320322"/>
    <lineage>
        <taxon>Eukaryota</taxon>
        <taxon>Viridiplantae</taxon>
        <taxon>Streptophyta</taxon>
        <taxon>Embryophyta</taxon>
        <taxon>Tracheophyta</taxon>
        <taxon>Spermatophyta</taxon>
        <taxon>Magnoliopsida</taxon>
        <taxon>Liliopsida</taxon>
        <taxon>Zingiberales</taxon>
        <taxon>Musaceae</taxon>
        <taxon>Musa</taxon>
    </lineage>
</organism>
<evidence type="ECO:0000256" key="4">
    <source>
        <dbReference type="ARBA" id="ARBA00006873"/>
    </source>
</evidence>
<keyword evidence="13" id="KW-0408">Iron</keyword>
<dbReference type="InterPro" id="IPR001680">
    <property type="entry name" value="WD40_rpt"/>
</dbReference>
<evidence type="ECO:0000256" key="13">
    <source>
        <dbReference type="ARBA" id="ARBA00023004"/>
    </source>
</evidence>
<evidence type="ECO:0000256" key="9">
    <source>
        <dbReference type="ARBA" id="ARBA00022723"/>
    </source>
</evidence>
<comment type="catalytic activity">
    <reaction evidence="1">
        <text>2 a phenolic donor + H2O2 = 2 a phenolic radical donor + 2 H2O</text>
        <dbReference type="Rhea" id="RHEA:56136"/>
        <dbReference type="ChEBI" id="CHEBI:15377"/>
        <dbReference type="ChEBI" id="CHEBI:16240"/>
        <dbReference type="ChEBI" id="CHEBI:139520"/>
        <dbReference type="ChEBI" id="CHEBI:139521"/>
        <dbReference type="EC" id="1.11.1.7"/>
    </reaction>
</comment>
<evidence type="ECO:0000256" key="11">
    <source>
        <dbReference type="ARBA" id="ARBA00022980"/>
    </source>
</evidence>
<dbReference type="GO" id="GO:0006412">
    <property type="term" value="P:translation"/>
    <property type="evidence" value="ECO:0007669"/>
    <property type="project" value="InterPro"/>
</dbReference>
<protein>
    <submittedName>
        <fullName evidence="20">Ribosomal protein</fullName>
    </submittedName>
</protein>
<feature type="compositionally biased region" description="Polar residues" evidence="18">
    <location>
        <begin position="248"/>
        <end position="257"/>
    </location>
</feature>
<proteinExistence type="inferred from homology"/>
<dbReference type="PANTHER" id="PTHR45296">
    <property type="entry name" value="TRANSDUCIN/WD40 REPEAT-LIKE SUPERFAMILY PROTEIN"/>
    <property type="match status" value="1"/>
</dbReference>
<dbReference type="PROSITE" id="PS50294">
    <property type="entry name" value="WD_REPEATS_REGION"/>
    <property type="match status" value="1"/>
</dbReference>
<dbReference type="InterPro" id="IPR015943">
    <property type="entry name" value="WD40/YVTN_repeat-like_dom_sf"/>
</dbReference>
<evidence type="ECO:0000313" key="20">
    <source>
        <dbReference type="EMBL" id="URE15392.1"/>
    </source>
</evidence>
<dbReference type="PROSITE" id="PS00358">
    <property type="entry name" value="RIBOSOMAL_L5"/>
    <property type="match status" value="1"/>
</dbReference>
<comment type="similarity">
    <text evidence="5">Belongs to the universal ribosomal protein uL5 family.</text>
</comment>
<keyword evidence="12" id="KW-0560">Oxidoreductase</keyword>
<dbReference type="InterPro" id="IPR036322">
    <property type="entry name" value="WD40_repeat_dom_sf"/>
</dbReference>
<keyword evidence="11 20" id="KW-0689">Ribosomal protein</keyword>
<dbReference type="Gene3D" id="2.130.10.10">
    <property type="entry name" value="YVTN repeat-like/Quinoprotein amine dehydrogenase"/>
    <property type="match status" value="2"/>
</dbReference>
<keyword evidence="10" id="KW-0106">Calcium</keyword>
<keyword evidence="14" id="KW-1015">Disulfide bond</keyword>
<evidence type="ECO:0000256" key="17">
    <source>
        <dbReference type="PROSITE-ProRule" id="PRU00221"/>
    </source>
</evidence>
<sequence length="742" mass="81106">MNPRRLKGHKAAATCCVASRLRPGVIASSGEDGCICLFDLRCKDVLFTIDVGEEPVSSLCFKTGNEDILYASSGTKVSCFDIQMASCWKPMETYSYNKDEINQISFSTKSNFLAAADDSGEVKIIDSCQQSLYRTLRMVHTSICSCVQFVPWKPWTAITGGLDLKLAIWDFSKGRPHNVIDYGMAEPDNNITNGNAGQCFNPAFIHSIAVPEVDMLPGLNKVCAAARGDGVIDVIDLEVELANMKSKSSSIAKGSQPRSRKADAQSANTMGQVLRKRTQLDYSLGGHTAGVSCVSFSLFGERGKFLISGGNDASVKLWDWSKCSHPEQASCSTHLSLTVNMNRKFSGSSVAHQCPCRWDATTASKDAAERDLLAPDSSLAELISAFSAKGLSARDLTGLSGAHTIGQARCLNFRYHVYNDTNIDAAFATLRRQNCLASSGNDSLAPLDLQTPAAFDNAYYRNLLALQGFLDSDAGLAGAAVQHRWLRAMAKMGSISPLTVADAEIRASLVAFPSFHAFSIIKQKPLALPYLGFLVPFNLPAARAAVTPTPPLHSADLLVAMASEKKLSNPMREIKVQKLVLNISVGESGDRLTRAAKVLEQLSGQTPVFSKARYTVRSFGIRRNEKIACYVTVRDDKAMQLLESGLKVKEYELLRRNFSDTGCFGFGIQEHIDLGIKYDPSTGIYGMDFYVVLERAGYRVSRRRRCKSRVGIQHRVTKEDAMKWFQVKYEGVILNKAQGTAS</sequence>
<evidence type="ECO:0000256" key="2">
    <source>
        <dbReference type="ARBA" id="ARBA00001913"/>
    </source>
</evidence>
<dbReference type="PROSITE" id="PS50873">
    <property type="entry name" value="PEROXIDASE_4"/>
    <property type="match status" value="1"/>
</dbReference>
<evidence type="ECO:0000256" key="3">
    <source>
        <dbReference type="ARBA" id="ARBA00001970"/>
    </source>
</evidence>
<dbReference type="GO" id="GO:0005840">
    <property type="term" value="C:ribosome"/>
    <property type="evidence" value="ECO:0007669"/>
    <property type="project" value="UniProtKB-KW"/>
</dbReference>
<keyword evidence="21" id="KW-1185">Reference proteome</keyword>
<feature type="repeat" description="WD" evidence="17">
    <location>
        <begin position="284"/>
        <end position="319"/>
    </location>
</feature>
<keyword evidence="17" id="KW-0853">WD repeat</keyword>
<accession>A0A9E7GN59</accession>
<dbReference type="GO" id="GO:0006979">
    <property type="term" value="P:response to oxidative stress"/>
    <property type="evidence" value="ECO:0007669"/>
    <property type="project" value="InterPro"/>
</dbReference>
<evidence type="ECO:0000313" key="21">
    <source>
        <dbReference type="Proteomes" id="UP001055439"/>
    </source>
</evidence>
<dbReference type="SUPFAM" id="SSF48113">
    <property type="entry name" value="Heme-dependent peroxidases"/>
    <property type="match status" value="1"/>
</dbReference>
<keyword evidence="7" id="KW-0575">Peroxidase</keyword>
<comment type="similarity">
    <text evidence="4">Belongs to the peroxidase family. Ascorbate peroxidase subfamily.</text>
</comment>
<comment type="subunit">
    <text evidence="6">Component of the large ribosomal subunit.</text>
</comment>
<evidence type="ECO:0000256" key="18">
    <source>
        <dbReference type="SAM" id="MobiDB-lite"/>
    </source>
</evidence>
<dbReference type="GO" id="GO:0020037">
    <property type="term" value="F:heme binding"/>
    <property type="evidence" value="ECO:0007669"/>
    <property type="project" value="InterPro"/>
</dbReference>
<comment type="cofactor">
    <cofactor evidence="2">
        <name>Ca(2+)</name>
        <dbReference type="ChEBI" id="CHEBI:29108"/>
    </cofactor>
</comment>
<dbReference type="InterPro" id="IPR010255">
    <property type="entry name" value="Haem_peroxidase_sf"/>
</dbReference>
<dbReference type="GO" id="GO:0046872">
    <property type="term" value="F:metal ion binding"/>
    <property type="evidence" value="ECO:0007669"/>
    <property type="project" value="UniProtKB-KW"/>
</dbReference>
<name>A0A9E7GN59_9LILI</name>
<dbReference type="Pfam" id="PF00281">
    <property type="entry name" value="Ribosomal_L5"/>
    <property type="match status" value="1"/>
</dbReference>
<dbReference type="InterPro" id="IPR057266">
    <property type="entry name" value="Ribosomal_uL5_euk/arc-type"/>
</dbReference>
<keyword evidence="9" id="KW-0479">Metal-binding</keyword>
<dbReference type="SUPFAM" id="SSF55282">
    <property type="entry name" value="RL5-like"/>
    <property type="match status" value="1"/>
</dbReference>
<gene>
    <name evidence="20" type="ORF">MUK42_11359</name>
</gene>
<dbReference type="FunFam" id="1.10.420.10:FF:000001">
    <property type="entry name" value="Peroxidase"/>
    <property type="match status" value="1"/>
</dbReference>
<dbReference type="Gene3D" id="3.30.1440.10">
    <property type="match status" value="1"/>
</dbReference>
<dbReference type="InterPro" id="IPR019793">
    <property type="entry name" value="Peroxidases_heam-ligand_BS"/>
</dbReference>
<dbReference type="EMBL" id="CP097509">
    <property type="protein sequence ID" value="URE15392.1"/>
    <property type="molecule type" value="Genomic_DNA"/>
</dbReference>
<evidence type="ECO:0000256" key="15">
    <source>
        <dbReference type="ARBA" id="ARBA00023274"/>
    </source>
</evidence>
<evidence type="ECO:0000259" key="19">
    <source>
        <dbReference type="PROSITE" id="PS50873"/>
    </source>
</evidence>
<dbReference type="InterPro" id="IPR002016">
    <property type="entry name" value="Haem_peroxidase"/>
</dbReference>
<evidence type="ECO:0000256" key="12">
    <source>
        <dbReference type="ARBA" id="ARBA00023002"/>
    </source>
</evidence>
<dbReference type="PANTHER" id="PTHR45296:SF1">
    <property type="entry name" value="TRANSDUCIN_WD40 REPEAT-LIKE SUPERFAMILY PROTEIN"/>
    <property type="match status" value="1"/>
</dbReference>
<dbReference type="InterPro" id="IPR031309">
    <property type="entry name" value="Ribosomal_uL5_C"/>
</dbReference>
<keyword evidence="15" id="KW-0687">Ribonucleoprotein</keyword>
<evidence type="ECO:0000256" key="10">
    <source>
        <dbReference type="ARBA" id="ARBA00022837"/>
    </source>
</evidence>
<dbReference type="Pfam" id="PF00673">
    <property type="entry name" value="Ribosomal_L5_C"/>
    <property type="match status" value="1"/>
</dbReference>
<evidence type="ECO:0000256" key="8">
    <source>
        <dbReference type="ARBA" id="ARBA00022617"/>
    </source>
</evidence>
<evidence type="ECO:0000256" key="1">
    <source>
        <dbReference type="ARBA" id="ARBA00000189"/>
    </source>
</evidence>
<dbReference type="NCBIfam" id="NF003258">
    <property type="entry name" value="PRK04219.1"/>
    <property type="match status" value="1"/>
</dbReference>